<name>A0A9W4SDH9_9GLOM</name>
<proteinExistence type="predicted"/>
<dbReference type="Proteomes" id="UP001153678">
    <property type="component" value="Unassembled WGS sequence"/>
</dbReference>
<dbReference type="PANTHER" id="PTHR47566">
    <property type="match status" value="1"/>
</dbReference>
<keyword evidence="1" id="KW-0433">Leucine-rich repeat</keyword>
<dbReference type="Gene3D" id="3.80.10.10">
    <property type="entry name" value="Ribonuclease Inhibitor"/>
    <property type="match status" value="2"/>
</dbReference>
<organism evidence="4 5">
    <name type="scientific">Funneliformis geosporum</name>
    <dbReference type="NCBI Taxonomy" id="1117311"/>
    <lineage>
        <taxon>Eukaryota</taxon>
        <taxon>Fungi</taxon>
        <taxon>Fungi incertae sedis</taxon>
        <taxon>Mucoromycota</taxon>
        <taxon>Glomeromycotina</taxon>
        <taxon>Glomeromycetes</taxon>
        <taxon>Glomerales</taxon>
        <taxon>Glomeraceae</taxon>
        <taxon>Funneliformis</taxon>
    </lineage>
</organism>
<dbReference type="InterPro" id="IPR001611">
    <property type="entry name" value="Leu-rich_rpt"/>
</dbReference>
<evidence type="ECO:0000313" key="5">
    <source>
        <dbReference type="Proteomes" id="UP001153678"/>
    </source>
</evidence>
<dbReference type="PANTHER" id="PTHR47566:SF1">
    <property type="entry name" value="PROTEIN NUD1"/>
    <property type="match status" value="1"/>
</dbReference>
<dbReference type="SUPFAM" id="SSF52058">
    <property type="entry name" value="L domain-like"/>
    <property type="match status" value="1"/>
</dbReference>
<evidence type="ECO:0000256" key="1">
    <source>
        <dbReference type="ARBA" id="ARBA00022614"/>
    </source>
</evidence>
<feature type="coiled-coil region" evidence="3">
    <location>
        <begin position="465"/>
        <end position="531"/>
    </location>
</feature>
<keyword evidence="3" id="KW-0175">Coiled coil</keyword>
<reference evidence="4" key="1">
    <citation type="submission" date="2022-08" db="EMBL/GenBank/DDBJ databases">
        <authorList>
            <person name="Kallberg Y."/>
            <person name="Tangrot J."/>
            <person name="Rosling A."/>
        </authorList>
    </citation>
    <scope>NUCLEOTIDE SEQUENCE</scope>
    <source>
        <strain evidence="4">Wild A</strain>
    </source>
</reference>
<dbReference type="InterPro" id="IPR032675">
    <property type="entry name" value="LRR_dom_sf"/>
</dbReference>
<evidence type="ECO:0000256" key="3">
    <source>
        <dbReference type="SAM" id="Coils"/>
    </source>
</evidence>
<keyword evidence="5" id="KW-1185">Reference proteome</keyword>
<keyword evidence="2" id="KW-0677">Repeat</keyword>
<dbReference type="InterPro" id="IPR052574">
    <property type="entry name" value="CDIRP"/>
</dbReference>
<dbReference type="GO" id="GO:0035591">
    <property type="term" value="F:signaling adaptor activity"/>
    <property type="evidence" value="ECO:0007669"/>
    <property type="project" value="TreeGrafter"/>
</dbReference>
<dbReference type="AlphaFoldDB" id="A0A9W4SDH9"/>
<evidence type="ECO:0000313" key="4">
    <source>
        <dbReference type="EMBL" id="CAI2164593.1"/>
    </source>
</evidence>
<dbReference type="EMBL" id="CAMKVN010000165">
    <property type="protein sequence ID" value="CAI2164593.1"/>
    <property type="molecule type" value="Genomic_DNA"/>
</dbReference>
<dbReference type="PROSITE" id="PS51450">
    <property type="entry name" value="LRR"/>
    <property type="match status" value="1"/>
</dbReference>
<protein>
    <submittedName>
        <fullName evidence="4">19005_t:CDS:1</fullName>
    </submittedName>
</protein>
<dbReference type="OrthoDB" id="2347550at2759"/>
<gene>
    <name evidence="4" type="ORF">FWILDA_LOCUS1646</name>
</gene>
<comment type="caution">
    <text evidence="4">The sequence shown here is derived from an EMBL/GenBank/DDBJ whole genome shotgun (WGS) entry which is preliminary data.</text>
</comment>
<sequence>MTIIAFISQKGGVGGIRQKSKFKVEIFPAAQQALREAPKYDLTIIDGSARMKIQEKYNLKEKRAKIKKINISNQDLEGELDLTEFSQLKKLKCYGNKITVLNINKCSELKKLNCSDNQLTNLDLSNCRKISDLSCAINQFTNLDLEECTQLTKLECCRDQLKNKDLDLNKNYPKDGVCLVESVNNSIGNILLSDFKTNLQCPTNGAINGKTRVEITKLSLKNLENSLQLVNFAQLQELDCSSNYLTQLEITNCPRLEKINCENNNLFKLNLCGCSNLKELSCGRNKLTSTKFLQLVPNPKKLERLFINGNNDNLFAEPKLSSLLSLRLNLTSSKLPFPIPLVPDLNSLLNSLLSLTLALVNLKENVPNNKKLKGELNLGDFVNLEELNCSDNKLTKLNISNSLNLKELVCNDNNLVDILFPVDSEKLVLERINITNNKELDYATIENRFLKSLPVLSQIVYEPLTKEQKNRKIELEDQLKVAQQELVIEKNKTMSFLNIDITNLKQRTTEKRKKMEQVDSCQKRIERLEVAIKKIEMGKIFKVVKVSEHIYKDKVYRKVEELKEKLNNDNPILAIYSDSSSGFSPDKVIKRIKLPKEVIEDPDKYLKPGDLV</sequence>
<accession>A0A9W4SDH9</accession>
<evidence type="ECO:0000256" key="2">
    <source>
        <dbReference type="ARBA" id="ARBA00022737"/>
    </source>
</evidence>